<evidence type="ECO:0000313" key="2">
    <source>
        <dbReference type="WBParaSite" id="PDA_v2.g19403.t1"/>
    </source>
</evidence>
<name>A0A914PT59_9BILA</name>
<dbReference type="WBParaSite" id="PDA_v2.g19403.t1">
    <property type="protein sequence ID" value="PDA_v2.g19403.t1"/>
    <property type="gene ID" value="PDA_v2.g19403"/>
</dbReference>
<sequence length="106" mass="11985">MDIKLENPICCGRRKRTRYMGLGLRPPPGFTGFDISERSSIDSTGDGLLSLKEFLMYNHQSNLVMLQKQLIKSAFRRQESVDDDTEKISATRVGPMGILTEKFGED</sequence>
<dbReference type="Proteomes" id="UP000887578">
    <property type="component" value="Unplaced"/>
</dbReference>
<proteinExistence type="predicted"/>
<evidence type="ECO:0000313" key="1">
    <source>
        <dbReference type="Proteomes" id="UP000887578"/>
    </source>
</evidence>
<reference evidence="2" key="1">
    <citation type="submission" date="2022-11" db="UniProtKB">
        <authorList>
            <consortium name="WormBaseParasite"/>
        </authorList>
    </citation>
    <scope>IDENTIFICATION</scope>
</reference>
<protein>
    <submittedName>
        <fullName evidence="2">Uncharacterized protein</fullName>
    </submittedName>
</protein>
<organism evidence="1 2">
    <name type="scientific">Panagrolaimus davidi</name>
    <dbReference type="NCBI Taxonomy" id="227884"/>
    <lineage>
        <taxon>Eukaryota</taxon>
        <taxon>Metazoa</taxon>
        <taxon>Ecdysozoa</taxon>
        <taxon>Nematoda</taxon>
        <taxon>Chromadorea</taxon>
        <taxon>Rhabditida</taxon>
        <taxon>Tylenchina</taxon>
        <taxon>Panagrolaimomorpha</taxon>
        <taxon>Panagrolaimoidea</taxon>
        <taxon>Panagrolaimidae</taxon>
        <taxon>Panagrolaimus</taxon>
    </lineage>
</organism>
<accession>A0A914PT59</accession>
<keyword evidence="1" id="KW-1185">Reference proteome</keyword>
<dbReference type="AlphaFoldDB" id="A0A914PT59"/>